<dbReference type="AlphaFoldDB" id="A0A1Q6A4Y6"/>
<name>A0A1Q6A4Y6_9SPHI</name>
<sequence length="568" mass="59162">MKKIFKPALSAMCFAVLLSLVIYACKKPTEGLELIIKTDALSKSPTLIEYVNANPRGTAIPAKMAVTITDPLKVVQAEDGATTIFTAYNGLLPLSLIRTATPSVATPVKFTITAAPAGFLSVVSTINITSDTAAINTVVPLIEYARPPAGTSVLVTTTALTGGTSGLQTLNIPATAPTEACTITIAAGTQVKDKNGSVINANSLVSNIVHLGTTTQDAYNAFPGGFNPSNIIGPDGSAIPKGATFVTAGLVSIRMLAGGTSGTAVKSFSKPVTVNMGINPKLINPLTGVLVKVGDVIPIWSLDEDSGQWTYEATAKVIKNADGSLAIVFSVSHLSAWNVDWYGTACGSSLSVTVKISGLPTGLGLDGYELFLATANDQYLGGLYTDNSWSHTVTLYNGFMATLPVVPANLGNVKMVIYSRRGDPTSKISESALFNPCSTSSIPVSMTAPLIPDLIKSHINLVAKCTSKQIVAYPTAWLVLKDVTDPTAVITANVHMVNGIVDVKLISGHTYTLGTVYNGRSFSSGSFKVDRTSNPQIPSSTGLSGTAVYDAPSQTLNINTLFTLTSCG</sequence>
<evidence type="ECO:0000256" key="1">
    <source>
        <dbReference type="SAM" id="SignalP"/>
    </source>
</evidence>
<evidence type="ECO:0000313" key="2">
    <source>
        <dbReference type="EMBL" id="OKS89068.1"/>
    </source>
</evidence>
<feature type="chain" id="PRO_5010326690" evidence="1">
    <location>
        <begin position="25"/>
        <end position="568"/>
    </location>
</feature>
<keyword evidence="1" id="KW-0732">Signal</keyword>
<gene>
    <name evidence="2" type="ORF">RG47T_4548</name>
</gene>
<keyword evidence="3" id="KW-1185">Reference proteome</keyword>
<dbReference type="Proteomes" id="UP000186720">
    <property type="component" value="Unassembled WGS sequence"/>
</dbReference>
<reference evidence="2 3" key="1">
    <citation type="submission" date="2016-11" db="EMBL/GenBank/DDBJ databases">
        <title>Whole Genome Sequencing of Mucilaginibacter polytrichastri RG4-7(T) isolated from the moss sample.</title>
        <authorList>
            <person name="Li Y."/>
        </authorList>
    </citation>
    <scope>NUCLEOTIDE SEQUENCE [LARGE SCALE GENOMIC DNA]</scope>
    <source>
        <strain evidence="2 3">RG4-7</strain>
    </source>
</reference>
<comment type="caution">
    <text evidence="2">The sequence shown here is derived from an EMBL/GenBank/DDBJ whole genome shotgun (WGS) entry which is preliminary data.</text>
</comment>
<evidence type="ECO:0000313" key="3">
    <source>
        <dbReference type="Proteomes" id="UP000186720"/>
    </source>
</evidence>
<dbReference type="STRING" id="1302689.RG47T_4548"/>
<dbReference type="EMBL" id="MPPL01000001">
    <property type="protein sequence ID" value="OKS89068.1"/>
    <property type="molecule type" value="Genomic_DNA"/>
</dbReference>
<accession>A0A1Q6A4Y6</accession>
<protein>
    <submittedName>
        <fullName evidence="2">Uncharacterized protein</fullName>
    </submittedName>
</protein>
<dbReference type="RefSeq" id="WP_074491815.1">
    <property type="nucleotide sequence ID" value="NZ_FPAM01000007.1"/>
</dbReference>
<organism evidence="2 3">
    <name type="scientific">Mucilaginibacter polytrichastri</name>
    <dbReference type="NCBI Taxonomy" id="1302689"/>
    <lineage>
        <taxon>Bacteria</taxon>
        <taxon>Pseudomonadati</taxon>
        <taxon>Bacteroidota</taxon>
        <taxon>Sphingobacteriia</taxon>
        <taxon>Sphingobacteriales</taxon>
        <taxon>Sphingobacteriaceae</taxon>
        <taxon>Mucilaginibacter</taxon>
    </lineage>
</organism>
<feature type="signal peptide" evidence="1">
    <location>
        <begin position="1"/>
        <end position="24"/>
    </location>
</feature>
<dbReference type="PROSITE" id="PS51257">
    <property type="entry name" value="PROKAR_LIPOPROTEIN"/>
    <property type="match status" value="1"/>
</dbReference>
<dbReference type="OrthoDB" id="973569at2"/>
<proteinExistence type="predicted"/>